<proteinExistence type="predicted"/>
<dbReference type="HOGENOM" id="CLU_1219723_0_0_1"/>
<protein>
    <submittedName>
        <fullName evidence="1">Uncharacterized protein</fullName>
    </submittedName>
</protein>
<organism evidence="1 2">
    <name type="scientific">Fusarium oxysporum f. sp. cubense (strain race 4)</name>
    <name type="common">Panama disease fungus</name>
    <dbReference type="NCBI Taxonomy" id="2502994"/>
    <lineage>
        <taxon>Eukaryota</taxon>
        <taxon>Fungi</taxon>
        <taxon>Dikarya</taxon>
        <taxon>Ascomycota</taxon>
        <taxon>Pezizomycotina</taxon>
        <taxon>Sordariomycetes</taxon>
        <taxon>Hypocreomycetidae</taxon>
        <taxon>Hypocreales</taxon>
        <taxon>Nectriaceae</taxon>
        <taxon>Fusarium</taxon>
        <taxon>Fusarium oxysporum species complex</taxon>
    </lineage>
</organism>
<name>N1RVI0_FUSC4</name>
<sequence length="231" mass="25196">MESIWNKFSYDRAAVIEDAFSIVMNYGQQEWLNAAVSQTVDDIVFSLGGDEGLTFVEFEILVAYAARVDPRTQLAFLDNLVDIIRASHANITQHVRCQGPAPIELMQAPSGETTRTWKSEFEEVSGAGKYARSVVETVTGDAFMSGGAYSTMSTTSSSFTPSSAFMLDTREGSMDINPSVEDFAEMTPERGLGDGRFCSTLEGVSDLKLEPEALVNLQASDWDGFYSGVSL</sequence>
<evidence type="ECO:0000313" key="1">
    <source>
        <dbReference type="EMBL" id="EMT69431.1"/>
    </source>
</evidence>
<reference evidence="2" key="1">
    <citation type="submission" date="2012-09" db="EMBL/GenBank/DDBJ databases">
        <title>Genome sequencing and comparative transcriptomics of race 1 and race 4 of banana pathogen: Fusarium oxysporum f. sp. cubense.</title>
        <authorList>
            <person name="Fang X."/>
            <person name="Huang J."/>
        </authorList>
    </citation>
    <scope>NUCLEOTIDE SEQUENCE [LARGE SCALE GENOMIC DNA]</scope>
    <source>
        <strain evidence="2">race 4</strain>
    </source>
</reference>
<dbReference type="EMBL" id="KB726365">
    <property type="protein sequence ID" value="EMT69431.1"/>
    <property type="molecule type" value="Genomic_DNA"/>
</dbReference>
<evidence type="ECO:0000313" key="2">
    <source>
        <dbReference type="Proteomes" id="UP000016929"/>
    </source>
</evidence>
<accession>N1RVI0</accession>
<keyword evidence="2" id="KW-1185">Reference proteome</keyword>
<dbReference type="OrthoDB" id="5101510at2759"/>
<reference evidence="2" key="2">
    <citation type="journal article" date="2014" name="PLoS ONE">
        <title>Genome and Transcriptome Analysis of the Fungal Pathogen Fusarium oxysporum f. sp. cubense Causing Banana Vascular Wilt Disease.</title>
        <authorList>
            <person name="Guo L."/>
            <person name="Han L."/>
            <person name="Yang L."/>
            <person name="Zeng H."/>
            <person name="Fan D."/>
            <person name="Zhu Y."/>
            <person name="Feng Y."/>
            <person name="Wang G."/>
            <person name="Peng C."/>
            <person name="Jiang X."/>
            <person name="Zhou D."/>
            <person name="Ni P."/>
            <person name="Liang C."/>
            <person name="Liu L."/>
            <person name="Wang J."/>
            <person name="Mao C."/>
            <person name="Fang X."/>
            <person name="Peng M."/>
            <person name="Huang J."/>
        </authorList>
    </citation>
    <scope>NUCLEOTIDE SEQUENCE [LARGE SCALE GENOMIC DNA]</scope>
    <source>
        <strain evidence="2">race 4</strain>
    </source>
</reference>
<gene>
    <name evidence="1" type="ORF">FOC4_g10003153</name>
</gene>
<dbReference type="AlphaFoldDB" id="N1RVI0"/>
<dbReference type="Proteomes" id="UP000016929">
    <property type="component" value="Unassembled WGS sequence"/>
</dbReference>